<organism evidence="8 9">
    <name type="scientific">Rhizobium gallicum</name>
    <dbReference type="NCBI Taxonomy" id="56730"/>
    <lineage>
        <taxon>Bacteria</taxon>
        <taxon>Pseudomonadati</taxon>
        <taxon>Pseudomonadota</taxon>
        <taxon>Alphaproteobacteria</taxon>
        <taxon>Hyphomicrobiales</taxon>
        <taxon>Rhizobiaceae</taxon>
        <taxon>Rhizobium/Agrobacterium group</taxon>
        <taxon>Rhizobium</taxon>
    </lineage>
</organism>
<evidence type="ECO:0000256" key="2">
    <source>
        <dbReference type="ARBA" id="ARBA00008954"/>
    </source>
</evidence>
<dbReference type="InterPro" id="IPR012773">
    <property type="entry name" value="Ectoine_EctB"/>
</dbReference>
<dbReference type="UniPathway" id="UPA00067">
    <property type="reaction ID" value="UER00121"/>
</dbReference>
<comment type="catalytic activity">
    <reaction evidence="7">
        <text>L-2,4-diaminobutanoate + 2-oxoglutarate = L-aspartate 4-semialdehyde + L-glutamate</text>
        <dbReference type="Rhea" id="RHEA:11160"/>
        <dbReference type="ChEBI" id="CHEBI:16810"/>
        <dbReference type="ChEBI" id="CHEBI:29985"/>
        <dbReference type="ChEBI" id="CHEBI:58761"/>
        <dbReference type="ChEBI" id="CHEBI:537519"/>
        <dbReference type="EC" id="2.6.1.76"/>
    </reaction>
</comment>
<dbReference type="SUPFAM" id="SSF53383">
    <property type="entry name" value="PLP-dependent transferases"/>
    <property type="match status" value="1"/>
</dbReference>
<evidence type="ECO:0000256" key="4">
    <source>
        <dbReference type="ARBA" id="ARBA00022679"/>
    </source>
</evidence>
<evidence type="ECO:0000256" key="7">
    <source>
        <dbReference type="RuleBase" id="RU365034"/>
    </source>
</evidence>
<name>A0A1L5NR82_9HYPH</name>
<evidence type="ECO:0000256" key="1">
    <source>
        <dbReference type="ARBA" id="ARBA00001933"/>
    </source>
</evidence>
<dbReference type="Proteomes" id="UP000184749">
    <property type="component" value="Plasmid pRgalIE4872c"/>
</dbReference>
<protein>
    <recommendedName>
        <fullName evidence="7">Diaminobutyrate--2-oxoglutarate transaminase</fullName>
        <ecNumber evidence="7">2.6.1.76</ecNumber>
    </recommendedName>
    <alternativeName>
        <fullName evidence="7">DABA aminotransferase</fullName>
    </alternativeName>
</protein>
<dbReference type="PANTHER" id="PTHR43552">
    <property type="entry name" value="DIAMINOBUTYRATE--2-OXOGLUTARATE AMINOTRANSFERASE"/>
    <property type="match status" value="1"/>
</dbReference>
<dbReference type="NCBIfam" id="NF006733">
    <property type="entry name" value="PRK09264.1"/>
    <property type="match status" value="1"/>
</dbReference>
<evidence type="ECO:0000256" key="5">
    <source>
        <dbReference type="ARBA" id="ARBA00022898"/>
    </source>
</evidence>
<dbReference type="InterPro" id="IPR015421">
    <property type="entry name" value="PyrdxlP-dep_Trfase_major"/>
</dbReference>
<keyword evidence="5 6" id="KW-0663">Pyridoxal phosphate</keyword>
<sequence>MLQKTSFNSLTAFETLESNVRSYSRSFPVVFRKANGAILEDENGREFVDFLSGAAALNYGHNDPDFVSYAIQHLQTNGIVHALDMATSVKREFMEYFNVTVLRPRGLTFKFQFCGPTGANAVEAAMKLARKATGRHCIISFTNGYHGLSLGALAVTGNRYYRGAAGLPPSGAVFMPYDGYCGTDNDTSEYLARVLADASSGVDLPAAIILETVQGEGGINPASKEWLQSIERLCRKNDILLIVDDIQAGCGRTGNFFSFEFADICPDIVLLSKSLSGCGLPLSLLLLKPELDVWQPGEHSGTFRGNNLALVTATAALRKYWTNEKLSARIAKTGRVMNERLRHAAQTNRDTFSVRGRGMMWGLDCGTGRVAENIVHKAFEDGLVTERCGAEEQVIKLLPPLTIDAQTLQRGLDILDKAVDASA</sequence>
<dbReference type="PROSITE" id="PS00600">
    <property type="entry name" value="AA_TRANSFER_CLASS_3"/>
    <property type="match status" value="1"/>
</dbReference>
<dbReference type="GO" id="GO:0047307">
    <property type="term" value="F:diaminobutyrate-pyruvate transaminase activity"/>
    <property type="evidence" value="ECO:0007669"/>
    <property type="project" value="InterPro"/>
</dbReference>
<dbReference type="GO" id="GO:0030170">
    <property type="term" value="F:pyridoxal phosphate binding"/>
    <property type="evidence" value="ECO:0007669"/>
    <property type="project" value="InterPro"/>
</dbReference>
<dbReference type="InterPro" id="IPR004637">
    <property type="entry name" value="Dat"/>
</dbReference>
<keyword evidence="4 7" id="KW-0808">Transferase</keyword>
<evidence type="ECO:0000313" key="9">
    <source>
        <dbReference type="Proteomes" id="UP000184749"/>
    </source>
</evidence>
<dbReference type="InterPro" id="IPR005814">
    <property type="entry name" value="Aminotrans_3"/>
</dbReference>
<dbReference type="PIRSF" id="PIRSF000521">
    <property type="entry name" value="Transaminase_4ab_Lys_Orn"/>
    <property type="match status" value="1"/>
</dbReference>
<evidence type="ECO:0000256" key="6">
    <source>
        <dbReference type="RuleBase" id="RU003560"/>
    </source>
</evidence>
<comment type="similarity">
    <text evidence="2 6">Belongs to the class-III pyridoxal-phosphate-dependent aminotransferase family.</text>
</comment>
<dbReference type="NCBIfam" id="TIGR02407">
    <property type="entry name" value="ectoine_ectB"/>
    <property type="match status" value="1"/>
</dbReference>
<dbReference type="EC" id="2.6.1.76" evidence="7"/>
<dbReference type="Gene3D" id="3.40.640.10">
    <property type="entry name" value="Type I PLP-dependent aspartate aminotransferase-like (Major domain)"/>
    <property type="match status" value="1"/>
</dbReference>
<dbReference type="EMBL" id="CP017104">
    <property type="protein sequence ID" value="APO70359.1"/>
    <property type="molecule type" value="Genomic_DNA"/>
</dbReference>
<gene>
    <name evidence="8" type="primary">ectB</name>
    <name evidence="8" type="ORF">IE4872_PC00338</name>
</gene>
<dbReference type="GO" id="GO:0045303">
    <property type="term" value="F:diaminobutyrate-2-oxoglutarate transaminase activity"/>
    <property type="evidence" value="ECO:0007669"/>
    <property type="project" value="UniProtKB-EC"/>
</dbReference>
<dbReference type="Pfam" id="PF00202">
    <property type="entry name" value="Aminotran_3"/>
    <property type="match status" value="1"/>
</dbReference>
<comment type="cofactor">
    <cofactor evidence="1 7">
        <name>pyridoxal 5'-phosphate</name>
        <dbReference type="ChEBI" id="CHEBI:597326"/>
    </cofactor>
</comment>
<keyword evidence="8" id="KW-0614">Plasmid</keyword>
<dbReference type="InterPro" id="IPR015424">
    <property type="entry name" value="PyrdxlP-dep_Trfase"/>
</dbReference>
<accession>A0A1L5NR82</accession>
<dbReference type="PANTHER" id="PTHR43552:SF2">
    <property type="entry name" value="DIAMINOBUTYRATE--2-OXOGLUTARATE TRANSAMINASE"/>
    <property type="match status" value="1"/>
</dbReference>
<comment type="pathway">
    <text evidence="7">Amine and polyamine biosynthesis; ectoine biosynthesis; L-ectoine from L-aspartate 4-semialdehyde: step 1/3.</text>
</comment>
<dbReference type="AlphaFoldDB" id="A0A1L5NR82"/>
<evidence type="ECO:0000256" key="3">
    <source>
        <dbReference type="ARBA" id="ARBA00022576"/>
    </source>
</evidence>
<dbReference type="Gene3D" id="3.90.1150.10">
    <property type="entry name" value="Aspartate Aminotransferase, domain 1"/>
    <property type="match status" value="1"/>
</dbReference>
<dbReference type="OrthoDB" id="9801834at2"/>
<evidence type="ECO:0000313" key="8">
    <source>
        <dbReference type="EMBL" id="APO70359.1"/>
    </source>
</evidence>
<dbReference type="InterPro" id="IPR049704">
    <property type="entry name" value="Aminotrans_3_PPA_site"/>
</dbReference>
<dbReference type="GO" id="GO:0019491">
    <property type="term" value="P:ectoine biosynthetic process"/>
    <property type="evidence" value="ECO:0007669"/>
    <property type="project" value="UniProtKB-UniPathway"/>
</dbReference>
<dbReference type="InterPro" id="IPR015422">
    <property type="entry name" value="PyrdxlP-dep_Trfase_small"/>
</dbReference>
<dbReference type="NCBIfam" id="TIGR00709">
    <property type="entry name" value="dat"/>
    <property type="match status" value="1"/>
</dbReference>
<dbReference type="CDD" id="cd00610">
    <property type="entry name" value="OAT_like"/>
    <property type="match status" value="1"/>
</dbReference>
<proteinExistence type="inferred from homology"/>
<keyword evidence="3 7" id="KW-0032">Aminotransferase</keyword>
<dbReference type="RefSeq" id="WP_074070866.1">
    <property type="nucleotide sequence ID" value="NZ_CP017104.1"/>
</dbReference>
<reference evidence="8 9" key="1">
    <citation type="submission" date="2016-09" db="EMBL/GenBank/DDBJ databases">
        <title>The complete genome sequences of Rhizobium gallicum, symbiovars gallicum and phaseoli, symbionts associated to common bean (Phaseolus vulgaris).</title>
        <authorList>
            <person name="Bustos P."/>
            <person name="Santamaria R.I."/>
            <person name="Perez-Carrascal O.M."/>
            <person name="Juarez S."/>
            <person name="Lozano L."/>
            <person name="Martinez-Flores I."/>
            <person name="Martinez-Romero E."/>
            <person name="Cevallos M."/>
            <person name="Romero D."/>
            <person name="Davila G."/>
            <person name="Gonzalez V."/>
        </authorList>
    </citation>
    <scope>NUCLEOTIDE SEQUENCE [LARGE SCALE GENOMIC DNA]</scope>
    <source>
        <strain evidence="8 9">IE4872</strain>
        <plasmid evidence="9">prgalie4872c</plasmid>
    </source>
</reference>
<comment type="function">
    <text evidence="7">Catalyzes reversively the conversion of L-aspartate beta-semialdehyde (ASA) to L-2,4-diaminobutyrate (DABA) by transamination with L-glutamate.</text>
</comment>
<geneLocation type="plasmid" evidence="9">
    <name>prgalie4872c</name>
</geneLocation>